<dbReference type="GO" id="GO:0005789">
    <property type="term" value="C:endoplasmic reticulum membrane"/>
    <property type="evidence" value="ECO:0007669"/>
    <property type="project" value="TreeGrafter"/>
</dbReference>
<evidence type="ECO:0000256" key="3">
    <source>
        <dbReference type="ARBA" id="ARBA00022692"/>
    </source>
</evidence>
<evidence type="ECO:0000256" key="1">
    <source>
        <dbReference type="ARBA" id="ARBA00004141"/>
    </source>
</evidence>
<name>A0A433QPJ9_9FUNG</name>
<feature type="transmembrane region" description="Helical" evidence="6">
    <location>
        <begin position="59"/>
        <end position="77"/>
    </location>
</feature>
<dbReference type="AlphaFoldDB" id="A0A433QPJ9"/>
<feature type="transmembrane region" description="Helical" evidence="6">
    <location>
        <begin position="89"/>
        <end position="108"/>
    </location>
</feature>
<proteinExistence type="inferred from homology"/>
<evidence type="ECO:0000313" key="8">
    <source>
        <dbReference type="Proteomes" id="UP000274822"/>
    </source>
</evidence>
<dbReference type="InterPro" id="IPR001171">
    <property type="entry name" value="ERG24_DHCR-like"/>
</dbReference>
<evidence type="ECO:0000313" key="7">
    <source>
        <dbReference type="EMBL" id="RUS31706.1"/>
    </source>
</evidence>
<comment type="similarity">
    <text evidence="2">Belongs to the ERG4/ERG24 family.</text>
</comment>
<sequence>MTVLHETTPLVPASALNPKTTRYEFFGPSGAAVLLLTFQCNSENGCSFPPWNFDLSRPYLGWLGHMAVLFYVLPGEFREGTVLRNGEKLLYKINGFATFIIIAGIFVMNGVGPFLFVVDHWVGIVIFSGFLYWYSFVGGQKLFFIGRELNPRLGKSFDLMSFCELRPGLIGWALINFAWYIFDAIVNEPTILTTMDITKNGFGWMLAFGDLAWLPFNYSLHARYLAAFPIDLSPPLFWGILVLHLFNPEGEDVKRGHSECLLVIVGVWFIQTKAGTKFITSGWWGFATLLIHRERRDDEKCRHKYGEDWKKAVLEPAALRAGRKQRRHMDDVVMEGDSGCGDCWDWLVMVGAFLFRDAGMVWDMPDIIYSVAKTEIIGMAMCAMRRLHLKGAVQDKIGPDPEVIDRFVYPQKWIVCVVKMPQTE</sequence>
<dbReference type="GO" id="GO:0050613">
    <property type="term" value="F:Delta14-sterol reductase activity"/>
    <property type="evidence" value="ECO:0007669"/>
    <property type="project" value="TreeGrafter"/>
</dbReference>
<protein>
    <submittedName>
        <fullName evidence="7">Ergosterol biosynthesis ERG4/ERG24 family-domain-containing protein</fullName>
    </submittedName>
</protein>
<keyword evidence="4 6" id="KW-1133">Transmembrane helix</keyword>
<keyword evidence="8" id="KW-1185">Reference proteome</keyword>
<comment type="subcellular location">
    <subcellularLocation>
        <location evidence="1">Membrane</location>
        <topology evidence="1">Multi-pass membrane protein</topology>
    </subcellularLocation>
</comment>
<keyword evidence="3 6" id="KW-0812">Transmembrane</keyword>
<accession>A0A433QPJ9</accession>
<reference evidence="7 8" key="1">
    <citation type="journal article" date="2018" name="New Phytol.">
        <title>Phylogenomics of Endogonaceae and evolution of mycorrhizas within Mucoromycota.</title>
        <authorList>
            <person name="Chang Y."/>
            <person name="Desiro A."/>
            <person name="Na H."/>
            <person name="Sandor L."/>
            <person name="Lipzen A."/>
            <person name="Clum A."/>
            <person name="Barry K."/>
            <person name="Grigoriev I.V."/>
            <person name="Martin F.M."/>
            <person name="Stajich J.E."/>
            <person name="Smith M.E."/>
            <person name="Bonito G."/>
            <person name="Spatafora J.W."/>
        </authorList>
    </citation>
    <scope>NUCLEOTIDE SEQUENCE [LARGE SCALE GENOMIC DNA]</scope>
    <source>
        <strain evidence="7 8">AD002</strain>
    </source>
</reference>
<comment type="caution">
    <text evidence="7">The sequence shown here is derived from an EMBL/GenBank/DDBJ whole genome shotgun (WGS) entry which is preliminary data.</text>
</comment>
<dbReference type="EMBL" id="RBNJ01002679">
    <property type="protein sequence ID" value="RUS31706.1"/>
    <property type="molecule type" value="Genomic_DNA"/>
</dbReference>
<evidence type="ECO:0000256" key="6">
    <source>
        <dbReference type="SAM" id="Phobius"/>
    </source>
</evidence>
<keyword evidence="5 6" id="KW-0472">Membrane</keyword>
<dbReference type="Proteomes" id="UP000274822">
    <property type="component" value="Unassembled WGS sequence"/>
</dbReference>
<feature type="transmembrane region" description="Helical" evidence="6">
    <location>
        <begin position="120"/>
        <end position="144"/>
    </location>
</feature>
<dbReference type="PANTHER" id="PTHR21257:SF52">
    <property type="entry name" value="DELTA(14)-STEROL REDUCTASE TM7SF2"/>
    <property type="match status" value="1"/>
</dbReference>
<organism evidence="7 8">
    <name type="scientific">Jimgerdemannia flammicorona</name>
    <dbReference type="NCBI Taxonomy" id="994334"/>
    <lineage>
        <taxon>Eukaryota</taxon>
        <taxon>Fungi</taxon>
        <taxon>Fungi incertae sedis</taxon>
        <taxon>Mucoromycota</taxon>
        <taxon>Mucoromycotina</taxon>
        <taxon>Endogonomycetes</taxon>
        <taxon>Endogonales</taxon>
        <taxon>Endogonaceae</taxon>
        <taxon>Jimgerdemannia</taxon>
    </lineage>
</organism>
<dbReference type="Pfam" id="PF01222">
    <property type="entry name" value="ERG4_ERG24"/>
    <property type="match status" value="3"/>
</dbReference>
<feature type="transmembrane region" description="Helical" evidence="6">
    <location>
        <begin position="165"/>
        <end position="182"/>
    </location>
</feature>
<evidence type="ECO:0000256" key="4">
    <source>
        <dbReference type="ARBA" id="ARBA00022989"/>
    </source>
</evidence>
<dbReference type="PANTHER" id="PTHR21257">
    <property type="entry name" value="DELTA(14)-STEROL REDUCTASE"/>
    <property type="match status" value="1"/>
</dbReference>
<gene>
    <name evidence="7" type="ORF">BC938DRAFT_477256</name>
</gene>
<evidence type="ECO:0000256" key="5">
    <source>
        <dbReference type="ARBA" id="ARBA00023136"/>
    </source>
</evidence>
<dbReference type="GO" id="GO:0006696">
    <property type="term" value="P:ergosterol biosynthetic process"/>
    <property type="evidence" value="ECO:0007669"/>
    <property type="project" value="TreeGrafter"/>
</dbReference>
<evidence type="ECO:0000256" key="2">
    <source>
        <dbReference type="ARBA" id="ARBA00005402"/>
    </source>
</evidence>